<dbReference type="GO" id="GO:0008108">
    <property type="term" value="F:UDP-glucose:hexose-1-phosphate uridylyltransferase activity"/>
    <property type="evidence" value="ECO:0007669"/>
    <property type="project" value="UniProtKB-UniRule"/>
</dbReference>
<keyword evidence="4 10" id="KW-0479">Metal-binding</keyword>
<gene>
    <name evidence="14" type="primary">galT</name>
    <name evidence="14" type="ORF">FKZ61_07705</name>
</gene>
<dbReference type="Proteomes" id="UP000317371">
    <property type="component" value="Unassembled WGS sequence"/>
</dbReference>
<evidence type="ECO:0000256" key="1">
    <source>
        <dbReference type="ARBA" id="ARBA00010951"/>
    </source>
</evidence>
<evidence type="ECO:0000256" key="7">
    <source>
        <dbReference type="ARBA" id="ARBA00023277"/>
    </source>
</evidence>
<comment type="caution">
    <text evidence="14">The sequence shown here is derived from an EMBL/GenBank/DDBJ whole genome shotgun (WGS) entry which is preliminary data.</text>
</comment>
<dbReference type="OrthoDB" id="9769064at2"/>
<comment type="cofactor">
    <cofactor evidence="10">
        <name>Zn(2+)</name>
        <dbReference type="ChEBI" id="CHEBI:29105"/>
    </cofactor>
    <text evidence="10">Binds 1 zinc ion per subunit.</text>
</comment>
<evidence type="ECO:0000256" key="9">
    <source>
        <dbReference type="PIRSR" id="PIRSR000808-1"/>
    </source>
</evidence>
<organism evidence="14 15">
    <name type="scientific">Litorilinea aerophila</name>
    <dbReference type="NCBI Taxonomy" id="1204385"/>
    <lineage>
        <taxon>Bacteria</taxon>
        <taxon>Bacillati</taxon>
        <taxon>Chloroflexota</taxon>
        <taxon>Caldilineae</taxon>
        <taxon>Caldilineales</taxon>
        <taxon>Caldilineaceae</taxon>
        <taxon>Litorilinea</taxon>
    </lineage>
</organism>
<dbReference type="SUPFAM" id="SSF54197">
    <property type="entry name" value="HIT-like"/>
    <property type="match status" value="2"/>
</dbReference>
<dbReference type="RefSeq" id="WP_141609513.1">
    <property type="nucleotide sequence ID" value="NZ_VIGC02000008.1"/>
</dbReference>
<comment type="similarity">
    <text evidence="1">Belongs to the galactose-1-phosphate uridylyltransferase type 1 family.</text>
</comment>
<evidence type="ECO:0000256" key="2">
    <source>
        <dbReference type="ARBA" id="ARBA00022679"/>
    </source>
</evidence>
<dbReference type="PROSITE" id="PS51084">
    <property type="entry name" value="HIT_2"/>
    <property type="match status" value="1"/>
</dbReference>
<dbReference type="Pfam" id="PF02744">
    <property type="entry name" value="GalP_UDP_tr_C"/>
    <property type="match status" value="1"/>
</dbReference>
<evidence type="ECO:0000313" key="14">
    <source>
        <dbReference type="EMBL" id="TQE96368.1"/>
    </source>
</evidence>
<dbReference type="InParanoid" id="A0A540VHX7"/>
<dbReference type="InterPro" id="IPR036265">
    <property type="entry name" value="HIT-like_sf"/>
</dbReference>
<evidence type="ECO:0000256" key="5">
    <source>
        <dbReference type="ARBA" id="ARBA00022833"/>
    </source>
</evidence>
<dbReference type="InterPro" id="IPR005849">
    <property type="entry name" value="GalP_Utransf_N"/>
</dbReference>
<dbReference type="Gene3D" id="3.30.428.10">
    <property type="entry name" value="HIT-like"/>
    <property type="match status" value="2"/>
</dbReference>
<dbReference type="InterPro" id="IPR005850">
    <property type="entry name" value="GalP_Utransf_C"/>
</dbReference>
<evidence type="ECO:0000256" key="11">
    <source>
        <dbReference type="PROSITE-ProRule" id="PRU00464"/>
    </source>
</evidence>
<dbReference type="InterPro" id="IPR011146">
    <property type="entry name" value="HIT-like"/>
</dbReference>
<feature type="region of interest" description="Disordered" evidence="12">
    <location>
        <begin position="18"/>
        <end position="37"/>
    </location>
</feature>
<dbReference type="PANTHER" id="PTHR42763:SF2">
    <property type="entry name" value="ADP-GLUCOSE PHOSPHORYLASE"/>
    <property type="match status" value="1"/>
</dbReference>
<dbReference type="InterPro" id="IPR001937">
    <property type="entry name" value="GalP_UDPtransf1"/>
</dbReference>
<dbReference type="PIRSF" id="PIRSF000808">
    <property type="entry name" value="GalT"/>
    <property type="match status" value="1"/>
</dbReference>
<dbReference type="EMBL" id="VIGC01000008">
    <property type="protein sequence ID" value="TQE96368.1"/>
    <property type="molecule type" value="Genomic_DNA"/>
</dbReference>
<feature type="domain" description="HIT" evidence="13">
    <location>
        <begin position="195"/>
        <end position="306"/>
    </location>
</feature>
<dbReference type="InterPro" id="IPR053177">
    <property type="entry name" value="ADP-glucose_phosphorylase"/>
</dbReference>
<reference evidence="14 15" key="1">
    <citation type="submission" date="2019-06" db="EMBL/GenBank/DDBJ databases">
        <title>Genome sequence of Litorilinea aerophila BAA-2444.</title>
        <authorList>
            <person name="Maclea K.S."/>
            <person name="Maurais E.G."/>
            <person name="Iannazzi L.C."/>
        </authorList>
    </citation>
    <scope>NUCLEOTIDE SEQUENCE [LARGE SCALE GENOMIC DNA]</scope>
    <source>
        <strain evidence="14 15">ATCC BAA-2444</strain>
    </source>
</reference>
<dbReference type="Pfam" id="PF01087">
    <property type="entry name" value="GalP_UDP_transf"/>
    <property type="match status" value="1"/>
</dbReference>
<evidence type="ECO:0000256" key="8">
    <source>
        <dbReference type="NCBIfam" id="TIGR00209"/>
    </source>
</evidence>
<sequence>MSEFRQDPTTREWVLLAPERAKRPEDFPQHQRPMAPAWDPDCPFCPGNEQRTPEEETFRIGTHAGWQVRVVTNKYPALTPTGSLTRRHQGALFTRMDGVGIHEVSIETPDHARPLAEMEAVEVENVLVAYRTRYNALRHDPRLKIILIFRNQGKGAGTSLAHPHSQLIATPLVPPPIRRKHDVARAYYDDTGRCIYCDLREAEIAAGERLVFQSEHFTVLQPFAPQAPYETWILPNRHVAAFGDVADEELSDLAVVLRDTLRALTAQLQGLDFNYVIQTAPVGEAHLNYYLWHVQIVPRLTTPAGFELGSGISISTALPEETARLLRAQVRQRRLETED</sequence>
<feature type="binding site" evidence="10">
    <location>
        <position position="162"/>
    </location>
    <ligand>
        <name>Zn(2+)</name>
        <dbReference type="ChEBI" id="CHEBI:29105"/>
    </ligand>
</feature>
<feature type="compositionally biased region" description="Basic and acidic residues" evidence="12">
    <location>
        <begin position="19"/>
        <end position="29"/>
    </location>
</feature>
<evidence type="ECO:0000256" key="10">
    <source>
        <dbReference type="PIRSR" id="PIRSR000808-3"/>
    </source>
</evidence>
<evidence type="ECO:0000256" key="4">
    <source>
        <dbReference type="ARBA" id="ARBA00022723"/>
    </source>
</evidence>
<feature type="active site" description="Tele-UMP-histidine intermediate" evidence="9">
    <location>
        <position position="164"/>
    </location>
</feature>
<protein>
    <recommendedName>
        <fullName evidence="8">Galactose-1-phosphate uridylyltransferase</fullName>
        <ecNumber evidence="8">2.7.7.12</ecNumber>
    </recommendedName>
</protein>
<feature type="binding site" evidence="10">
    <location>
        <position position="45"/>
    </location>
    <ligand>
        <name>Zn(2+)</name>
        <dbReference type="ChEBI" id="CHEBI:29105"/>
    </ligand>
</feature>
<dbReference type="GO" id="GO:0006012">
    <property type="term" value="P:galactose metabolic process"/>
    <property type="evidence" value="ECO:0007669"/>
    <property type="project" value="UniProtKB-UniRule"/>
</dbReference>
<evidence type="ECO:0000256" key="6">
    <source>
        <dbReference type="ARBA" id="ARBA00023144"/>
    </source>
</evidence>
<keyword evidence="7" id="KW-0119">Carbohydrate metabolism</keyword>
<evidence type="ECO:0000256" key="3">
    <source>
        <dbReference type="ARBA" id="ARBA00022695"/>
    </source>
</evidence>
<keyword evidence="5 10" id="KW-0862">Zinc</keyword>
<feature type="binding site" evidence="10">
    <location>
        <position position="111"/>
    </location>
    <ligand>
        <name>Zn(2+)</name>
        <dbReference type="ChEBI" id="CHEBI:29105"/>
    </ligand>
</feature>
<accession>A0A540VHX7</accession>
<keyword evidence="15" id="KW-1185">Reference proteome</keyword>
<keyword evidence="2 14" id="KW-0808">Transferase</keyword>
<dbReference type="EC" id="2.7.7.12" evidence="8"/>
<evidence type="ECO:0000313" key="15">
    <source>
        <dbReference type="Proteomes" id="UP000317371"/>
    </source>
</evidence>
<proteinExistence type="inferred from homology"/>
<keyword evidence="6" id="KW-0299">Galactose metabolism</keyword>
<dbReference type="PANTHER" id="PTHR42763">
    <property type="entry name" value="ADP-GLUCOSE PHOSPHORYLASE"/>
    <property type="match status" value="1"/>
</dbReference>
<dbReference type="NCBIfam" id="TIGR00209">
    <property type="entry name" value="galT_1"/>
    <property type="match status" value="1"/>
</dbReference>
<keyword evidence="3 14" id="KW-0548">Nucleotidyltransferase</keyword>
<name>A0A540VHX7_9CHLR</name>
<evidence type="ECO:0000256" key="12">
    <source>
        <dbReference type="SAM" id="MobiDB-lite"/>
    </source>
</evidence>
<dbReference type="UniPathway" id="UPA00214"/>
<comment type="caution">
    <text evidence="11">Lacks conserved residue(s) required for the propagation of feature annotation.</text>
</comment>
<feature type="binding site" evidence="10">
    <location>
        <position position="42"/>
    </location>
    <ligand>
        <name>Zn(2+)</name>
        <dbReference type="ChEBI" id="CHEBI:29105"/>
    </ligand>
</feature>
<dbReference type="AlphaFoldDB" id="A0A540VHX7"/>
<dbReference type="GO" id="GO:0008270">
    <property type="term" value="F:zinc ion binding"/>
    <property type="evidence" value="ECO:0007669"/>
    <property type="project" value="InterPro"/>
</dbReference>
<evidence type="ECO:0000259" key="13">
    <source>
        <dbReference type="PROSITE" id="PS51084"/>
    </source>
</evidence>